<name>A0A1G9R6Y0_9PROT</name>
<dbReference type="STRING" id="144026.SAMN04488568_10664"/>
<evidence type="ECO:0000313" key="1">
    <source>
        <dbReference type="EMBL" id="SDM18195.1"/>
    </source>
</evidence>
<protein>
    <submittedName>
        <fullName evidence="1">Uncharacterized protein</fullName>
    </submittedName>
</protein>
<organism evidence="1 2">
    <name type="scientific">Maricaulis salignorans</name>
    <dbReference type="NCBI Taxonomy" id="144026"/>
    <lineage>
        <taxon>Bacteria</taxon>
        <taxon>Pseudomonadati</taxon>
        <taxon>Pseudomonadota</taxon>
        <taxon>Alphaproteobacteria</taxon>
        <taxon>Maricaulales</taxon>
        <taxon>Maricaulaceae</taxon>
        <taxon>Maricaulis</taxon>
    </lineage>
</organism>
<dbReference type="EMBL" id="FNHG01000006">
    <property type="protein sequence ID" value="SDM18195.1"/>
    <property type="molecule type" value="Genomic_DNA"/>
</dbReference>
<accession>A0A1G9R6Y0</accession>
<dbReference type="InterPro" id="IPR045502">
    <property type="entry name" value="DUF6489"/>
</dbReference>
<dbReference type="OrthoDB" id="5740990at2"/>
<proteinExistence type="predicted"/>
<evidence type="ECO:0000313" key="2">
    <source>
        <dbReference type="Proteomes" id="UP000199759"/>
    </source>
</evidence>
<dbReference type="Proteomes" id="UP000199759">
    <property type="component" value="Unassembled WGS sequence"/>
</dbReference>
<keyword evidence="2" id="KW-1185">Reference proteome</keyword>
<dbReference type="RefSeq" id="WP_091768862.1">
    <property type="nucleotide sequence ID" value="NZ_FNHG01000006.1"/>
</dbReference>
<gene>
    <name evidence="1" type="ORF">SAMN04488568_10664</name>
</gene>
<dbReference type="AlphaFoldDB" id="A0A1G9R6Y0"/>
<reference evidence="1 2" key="1">
    <citation type="submission" date="2016-10" db="EMBL/GenBank/DDBJ databases">
        <authorList>
            <person name="de Groot N.N."/>
        </authorList>
    </citation>
    <scope>NUCLEOTIDE SEQUENCE [LARGE SCALE GENOMIC DNA]</scope>
    <source>
        <strain evidence="1 2">DSM 16077</strain>
    </source>
</reference>
<sequence length="82" mass="9144">MKVNVEIDCTPAEARAFLGLPDVTALNERFSEEMIRRMEANMGSLEPDALMRQWTTYGGQMSDTFMNLMRQAAATPSAGNKK</sequence>
<dbReference type="Pfam" id="PF20099">
    <property type="entry name" value="DUF6489"/>
    <property type="match status" value="1"/>
</dbReference>